<sequence length="376" mass="43163">MSKDLPKTIFFFPSIQTMTTRQPLTLYSIILHNYTYEQVRDLCSSAENKLVFDCEWGVWRDKAAADFDVSAEFFDLVRSLGASNGIRTLSGSQRYLQIASYVKLSPLSAVRVLPGGQIEGVYESIKGIRVAKERKDAQAMLFFAQRASQQRRDNEYIERAKVQSVFFPMDLFTPTLDIMALYKELVRYVGIDKALRQIFELPEDFSLSDVPRPRFWLPFPKLDLPLYDVSDEDAKDFFVMSLHSGDARLVVFFMTIFGDKDLYTWAAAEKFGYDFLLKGNPEDAYTITQRFRPEAQARGKERDLNFMSELYLPFAARSAGLIPDNVMGDIAFLTAILPLLPPSMLEFILPSWESKHGKDYPLSLKLIRERSKEQDS</sequence>
<name>A0A2R8FDQ8_9VIRU</name>
<dbReference type="Proteomes" id="UP000270547">
    <property type="component" value="Segment"/>
</dbReference>
<protein>
    <submittedName>
        <fullName evidence="1">Uncharacterized protein</fullName>
    </submittedName>
</protein>
<organism evidence="1">
    <name type="scientific">Cedratvirus Zaza IHUMI</name>
    <dbReference type="NCBI Taxonomy" id="2126979"/>
    <lineage>
        <taxon>Viruses</taxon>
        <taxon>Pithoviruses</taxon>
    </lineage>
</organism>
<gene>
    <name evidence="1" type="ORF">ZAZAV_192</name>
</gene>
<dbReference type="EMBL" id="LT994652">
    <property type="protein sequence ID" value="SPN79157.1"/>
    <property type="molecule type" value="Genomic_DNA"/>
</dbReference>
<proteinExistence type="predicted"/>
<evidence type="ECO:0000313" key="1">
    <source>
        <dbReference type="EMBL" id="SPN79157.1"/>
    </source>
</evidence>
<reference evidence="1" key="1">
    <citation type="submission" date="2018-03" db="EMBL/GenBank/DDBJ databases">
        <authorList>
            <consortium name="Urmite Genomes"/>
        </authorList>
    </citation>
    <scope>NUCLEOTIDE SEQUENCE [LARGE SCALE GENOMIC DNA]</scope>
    <source>
        <strain evidence="1">IHUMI-S29</strain>
    </source>
</reference>
<accession>A0A2R8FDQ8</accession>